<name>A0A1J5RW15_9ZZZZ</name>
<reference evidence="1" key="1">
    <citation type="submission" date="2016-10" db="EMBL/GenBank/DDBJ databases">
        <title>Sequence of Gallionella enrichment culture.</title>
        <authorList>
            <person name="Poehlein A."/>
            <person name="Muehling M."/>
            <person name="Daniel R."/>
        </authorList>
    </citation>
    <scope>NUCLEOTIDE SEQUENCE</scope>
</reference>
<organism evidence="1">
    <name type="scientific">mine drainage metagenome</name>
    <dbReference type="NCBI Taxonomy" id="410659"/>
    <lineage>
        <taxon>unclassified sequences</taxon>
        <taxon>metagenomes</taxon>
        <taxon>ecological metagenomes</taxon>
    </lineage>
</organism>
<dbReference type="AlphaFoldDB" id="A0A1J5RW15"/>
<protein>
    <submittedName>
        <fullName evidence="1">Uncharacterized protein</fullName>
    </submittedName>
</protein>
<comment type="caution">
    <text evidence="1">The sequence shown here is derived from an EMBL/GenBank/DDBJ whole genome shotgun (WGS) entry which is preliminary data.</text>
</comment>
<gene>
    <name evidence="1" type="ORF">GALL_257430</name>
</gene>
<sequence>MRNVTLSVPDDIYRMARVAAAKQDTTISAVAAESLRAYASGEDPQKVRRRLFEKAFAAVGNNQGQMSSRDDLYDRRILSRH</sequence>
<accession>A0A1J5RW15</accession>
<evidence type="ECO:0000313" key="1">
    <source>
        <dbReference type="EMBL" id="OIQ92309.1"/>
    </source>
</evidence>
<dbReference type="EMBL" id="MLJW01000235">
    <property type="protein sequence ID" value="OIQ92309.1"/>
    <property type="molecule type" value="Genomic_DNA"/>
</dbReference>
<proteinExistence type="predicted"/>